<evidence type="ECO:0000256" key="3">
    <source>
        <dbReference type="SAM" id="Phobius"/>
    </source>
</evidence>
<dbReference type="EMBL" id="JAQQXT010000008">
    <property type="protein sequence ID" value="MDC8772671.1"/>
    <property type="molecule type" value="Genomic_DNA"/>
</dbReference>
<dbReference type="Pfam" id="PF00990">
    <property type="entry name" value="GGDEF"/>
    <property type="match status" value="1"/>
</dbReference>
<evidence type="ECO:0000256" key="2">
    <source>
        <dbReference type="ARBA" id="ARBA00034247"/>
    </source>
</evidence>
<accession>A0ABT5KFH7</accession>
<sequence>MNIAASHLDIRTLFLAQTCAMAAIAAMLWVARSPADEGNGLKTWMWAVGCQALAYLLLANLSWWPMPLSTLLGNALGALSVALFFTAIRQFLGLPIAIRRLALMFVLVTAAATVASGLTPSEHRLIPTIFNGFVYAGLEWLNALALWRSPRPELRRVQRIVALLYFAMALLLPVRAGVLLLDAINVGQFSIPEAWNQPIYLFGFIYIIATNLGFLQMCKMRAEAEVRMQALTDGLTGLPNRRALDEAMDAALGAAQRQEQPFALLMIDLDFFKSINDRFGHHTGDQVLATFATRLRGGLRSQDQAFRYGGEEFIALLPDTRADSALVLAERLRQQVGSAAEPSKPAISASFGVAVWQPGDDGDAIFQRADRALYQAKALGRDRVALA</sequence>
<keyword evidence="3" id="KW-0472">Membrane</keyword>
<gene>
    <name evidence="5" type="ORF">PRZ03_13890</name>
</gene>
<feature type="transmembrane region" description="Helical" evidence="3">
    <location>
        <begin position="159"/>
        <end position="179"/>
    </location>
</feature>
<name>A0ABT5KFH7_9BURK</name>
<dbReference type="Proteomes" id="UP001221189">
    <property type="component" value="Unassembled WGS sequence"/>
</dbReference>
<dbReference type="PANTHER" id="PTHR45138">
    <property type="entry name" value="REGULATORY COMPONENTS OF SENSORY TRANSDUCTION SYSTEM"/>
    <property type="match status" value="1"/>
</dbReference>
<dbReference type="SMART" id="SM00267">
    <property type="entry name" value="GGDEF"/>
    <property type="match status" value="1"/>
</dbReference>
<comment type="caution">
    <text evidence="5">The sequence shown here is derived from an EMBL/GenBank/DDBJ whole genome shotgun (WGS) entry which is preliminary data.</text>
</comment>
<keyword evidence="3" id="KW-0812">Transmembrane</keyword>
<proteinExistence type="predicted"/>
<dbReference type="CDD" id="cd01949">
    <property type="entry name" value="GGDEF"/>
    <property type="match status" value="1"/>
</dbReference>
<feature type="transmembrane region" description="Helical" evidence="3">
    <location>
        <begin position="199"/>
        <end position="218"/>
    </location>
</feature>
<dbReference type="InterPro" id="IPR000160">
    <property type="entry name" value="GGDEF_dom"/>
</dbReference>
<dbReference type="EC" id="2.7.7.65" evidence="1"/>
<protein>
    <recommendedName>
        <fullName evidence="1">diguanylate cyclase</fullName>
        <ecNumber evidence="1">2.7.7.65</ecNumber>
    </recommendedName>
</protein>
<dbReference type="RefSeq" id="WP_273600862.1">
    <property type="nucleotide sequence ID" value="NZ_JAQQXT010000008.1"/>
</dbReference>
<evidence type="ECO:0000313" key="6">
    <source>
        <dbReference type="Proteomes" id="UP001221189"/>
    </source>
</evidence>
<keyword evidence="3" id="KW-1133">Transmembrane helix</keyword>
<dbReference type="InterPro" id="IPR043128">
    <property type="entry name" value="Rev_trsase/Diguanyl_cyclase"/>
</dbReference>
<dbReference type="Gene3D" id="3.30.70.270">
    <property type="match status" value="1"/>
</dbReference>
<organism evidence="5 6">
    <name type="scientific">Roseateles albus</name>
    <dbReference type="NCBI Taxonomy" id="2987525"/>
    <lineage>
        <taxon>Bacteria</taxon>
        <taxon>Pseudomonadati</taxon>
        <taxon>Pseudomonadota</taxon>
        <taxon>Betaproteobacteria</taxon>
        <taxon>Burkholderiales</taxon>
        <taxon>Sphaerotilaceae</taxon>
        <taxon>Roseateles</taxon>
    </lineage>
</organism>
<evidence type="ECO:0000256" key="1">
    <source>
        <dbReference type="ARBA" id="ARBA00012528"/>
    </source>
</evidence>
<evidence type="ECO:0000259" key="4">
    <source>
        <dbReference type="PROSITE" id="PS50887"/>
    </source>
</evidence>
<evidence type="ECO:0000313" key="5">
    <source>
        <dbReference type="EMBL" id="MDC8772671.1"/>
    </source>
</evidence>
<dbReference type="SUPFAM" id="SSF55073">
    <property type="entry name" value="Nucleotide cyclase"/>
    <property type="match status" value="1"/>
</dbReference>
<feature type="transmembrane region" description="Helical" evidence="3">
    <location>
        <begin position="70"/>
        <end position="88"/>
    </location>
</feature>
<dbReference type="PROSITE" id="PS50887">
    <property type="entry name" value="GGDEF"/>
    <property type="match status" value="1"/>
</dbReference>
<reference evidence="5 6" key="1">
    <citation type="submission" date="2022-10" db="EMBL/GenBank/DDBJ databases">
        <title>Paucibacter sp. hw1 Genome sequencing.</title>
        <authorList>
            <person name="Park S."/>
        </authorList>
    </citation>
    <scope>NUCLEOTIDE SEQUENCE [LARGE SCALE GENOMIC DNA]</scope>
    <source>
        <strain evidence="6">hw1</strain>
    </source>
</reference>
<feature type="transmembrane region" description="Helical" evidence="3">
    <location>
        <begin position="125"/>
        <end position="147"/>
    </location>
</feature>
<dbReference type="InterPro" id="IPR050469">
    <property type="entry name" value="Diguanylate_Cyclase"/>
</dbReference>
<keyword evidence="6" id="KW-1185">Reference proteome</keyword>
<feature type="domain" description="GGDEF" evidence="4">
    <location>
        <begin position="260"/>
        <end position="387"/>
    </location>
</feature>
<feature type="transmembrane region" description="Helical" evidence="3">
    <location>
        <begin position="100"/>
        <end position="119"/>
    </location>
</feature>
<feature type="transmembrane region" description="Helical" evidence="3">
    <location>
        <begin position="12"/>
        <end position="31"/>
    </location>
</feature>
<dbReference type="InterPro" id="IPR029787">
    <property type="entry name" value="Nucleotide_cyclase"/>
</dbReference>
<dbReference type="NCBIfam" id="TIGR00254">
    <property type="entry name" value="GGDEF"/>
    <property type="match status" value="1"/>
</dbReference>
<dbReference type="PANTHER" id="PTHR45138:SF9">
    <property type="entry name" value="DIGUANYLATE CYCLASE DGCM-RELATED"/>
    <property type="match status" value="1"/>
</dbReference>
<comment type="catalytic activity">
    <reaction evidence="2">
        <text>2 GTP = 3',3'-c-di-GMP + 2 diphosphate</text>
        <dbReference type="Rhea" id="RHEA:24898"/>
        <dbReference type="ChEBI" id="CHEBI:33019"/>
        <dbReference type="ChEBI" id="CHEBI:37565"/>
        <dbReference type="ChEBI" id="CHEBI:58805"/>
        <dbReference type="EC" id="2.7.7.65"/>
    </reaction>
</comment>